<comment type="caution">
    <text evidence="2">The sequence shown here is derived from an EMBL/GenBank/DDBJ whole genome shotgun (WGS) entry which is preliminary data.</text>
</comment>
<evidence type="ECO:0000313" key="2">
    <source>
        <dbReference type="EMBL" id="KAH6659458.1"/>
    </source>
</evidence>
<dbReference type="RefSeq" id="XP_045963589.1">
    <property type="nucleotide sequence ID" value="XM_046108591.1"/>
</dbReference>
<keyword evidence="3" id="KW-1185">Reference proteome</keyword>
<proteinExistence type="predicted"/>
<reference evidence="2" key="1">
    <citation type="journal article" date="2021" name="Nat. Commun.">
        <title>Genetic determinants of endophytism in the Arabidopsis root mycobiome.</title>
        <authorList>
            <person name="Mesny F."/>
            <person name="Miyauchi S."/>
            <person name="Thiergart T."/>
            <person name="Pickel B."/>
            <person name="Atanasova L."/>
            <person name="Karlsson M."/>
            <person name="Huettel B."/>
            <person name="Barry K.W."/>
            <person name="Haridas S."/>
            <person name="Chen C."/>
            <person name="Bauer D."/>
            <person name="Andreopoulos W."/>
            <person name="Pangilinan J."/>
            <person name="LaButti K."/>
            <person name="Riley R."/>
            <person name="Lipzen A."/>
            <person name="Clum A."/>
            <person name="Drula E."/>
            <person name="Henrissat B."/>
            <person name="Kohler A."/>
            <person name="Grigoriev I.V."/>
            <person name="Martin F.M."/>
            <person name="Hacquard S."/>
        </authorList>
    </citation>
    <scope>NUCLEOTIDE SEQUENCE</scope>
    <source>
        <strain evidence="2">MPI-SDFR-AT-0073</strain>
    </source>
</reference>
<name>A0A9P8UW31_9PEZI</name>
<accession>A0A9P8UW31</accession>
<evidence type="ECO:0000256" key="1">
    <source>
        <dbReference type="SAM" id="MobiDB-lite"/>
    </source>
</evidence>
<protein>
    <submittedName>
        <fullName evidence="2">Uncharacterized protein</fullName>
    </submittedName>
</protein>
<dbReference type="Proteomes" id="UP000758603">
    <property type="component" value="Unassembled WGS sequence"/>
</dbReference>
<organism evidence="2 3">
    <name type="scientific">Truncatella angustata</name>
    <dbReference type="NCBI Taxonomy" id="152316"/>
    <lineage>
        <taxon>Eukaryota</taxon>
        <taxon>Fungi</taxon>
        <taxon>Dikarya</taxon>
        <taxon>Ascomycota</taxon>
        <taxon>Pezizomycotina</taxon>
        <taxon>Sordariomycetes</taxon>
        <taxon>Xylariomycetidae</taxon>
        <taxon>Amphisphaeriales</taxon>
        <taxon>Sporocadaceae</taxon>
        <taxon>Truncatella</taxon>
    </lineage>
</organism>
<feature type="compositionally biased region" description="Basic and acidic residues" evidence="1">
    <location>
        <begin position="203"/>
        <end position="216"/>
    </location>
</feature>
<gene>
    <name evidence="2" type="ORF">BKA67DRAFT_666264</name>
</gene>
<evidence type="ECO:0000313" key="3">
    <source>
        <dbReference type="Proteomes" id="UP000758603"/>
    </source>
</evidence>
<dbReference type="GeneID" id="70137482"/>
<dbReference type="EMBL" id="JAGPXC010000001">
    <property type="protein sequence ID" value="KAH6659458.1"/>
    <property type="molecule type" value="Genomic_DNA"/>
</dbReference>
<sequence length="241" mass="27133">MADTGSYSNSGCQYMRVTCAKTGCTEPAIHVIREKTCSLGLAHSVVCYHNFRGVMLAHNMRVRIPTLQKLESPIRAKSGDTDNSYTTHNMKVFCPAHIYHHKALPGPRKARDLECFVDFWMDYAYDSLASTIRHPELWDELSFNKPTKFNERRKSKKSSDGSGYDAGVDVLDPTDGEKSRNSEQNYDEESCDGGQSGDGDVGAPHEEMDDSPRKLDAQQFKKMFREYAAELLLDGIAFERS</sequence>
<dbReference type="AlphaFoldDB" id="A0A9P8UW31"/>
<feature type="region of interest" description="Disordered" evidence="1">
    <location>
        <begin position="149"/>
        <end position="217"/>
    </location>
</feature>